<evidence type="ECO:0000256" key="4">
    <source>
        <dbReference type="ARBA" id="ARBA00022840"/>
    </source>
</evidence>
<evidence type="ECO:0000256" key="3">
    <source>
        <dbReference type="ARBA" id="ARBA00022741"/>
    </source>
</evidence>
<gene>
    <name evidence="6" type="ORF">BET03_05735</name>
</gene>
<dbReference type="SMART" id="SM00382">
    <property type="entry name" value="AAA"/>
    <property type="match status" value="1"/>
</dbReference>
<dbReference type="Proteomes" id="UP000284177">
    <property type="component" value="Unassembled WGS sequence"/>
</dbReference>
<keyword evidence="4" id="KW-0067">ATP-binding</keyword>
<dbReference type="SUPFAM" id="SSF52540">
    <property type="entry name" value="P-loop containing nucleoside triphosphate hydrolases"/>
    <property type="match status" value="1"/>
</dbReference>
<dbReference type="PROSITE" id="PS00211">
    <property type="entry name" value="ABC_TRANSPORTER_1"/>
    <property type="match status" value="1"/>
</dbReference>
<reference evidence="6 7" key="1">
    <citation type="submission" date="2016-08" db="EMBL/GenBank/DDBJ databases">
        <title>Novel Firmicutes and Novel Genomes.</title>
        <authorList>
            <person name="Poppleton D.I."/>
            <person name="Gribaldo S."/>
        </authorList>
    </citation>
    <scope>NUCLEOTIDE SEQUENCE [LARGE SCALE GENOMIC DNA]</scope>
    <source>
        <strain evidence="6 7">CTT3</strain>
    </source>
</reference>
<sequence length="249" mass="27559">MCQVEVKNVSVHYGNVCALNGVNLKIKKGDFLGIIGPNGGGKTTLLKVILGLTKPSSGKVIKKNGTTISYVPQFSSFSRGFPIKVLDVILMGRLKKGINFFHRYSKEDIEKADYIMEKLQISKFRDRQIGQLSGGQLQKVLIARALAVEPNILLLDEPTASLDTNSKTEIYQLLKSINKDVTVVLVSHDIGTISSYVKSIACINQSLFYHGKTELSRESIEKTYGCPIDLVAHGFPHRVLRKHEENGND</sequence>
<dbReference type="InterPro" id="IPR050153">
    <property type="entry name" value="Metal_Ion_Import_ABC"/>
</dbReference>
<keyword evidence="7" id="KW-1185">Reference proteome</keyword>
<dbReference type="FunFam" id="3.40.50.300:FF:000134">
    <property type="entry name" value="Iron-enterobactin ABC transporter ATP-binding protein"/>
    <property type="match status" value="1"/>
</dbReference>
<dbReference type="Pfam" id="PF00005">
    <property type="entry name" value="ABC_tran"/>
    <property type="match status" value="1"/>
</dbReference>
<dbReference type="InterPro" id="IPR003593">
    <property type="entry name" value="AAA+_ATPase"/>
</dbReference>
<organism evidence="6 7">
    <name type="scientific">Thermohalobacter berrensis</name>
    <dbReference type="NCBI Taxonomy" id="99594"/>
    <lineage>
        <taxon>Bacteria</taxon>
        <taxon>Bacillati</taxon>
        <taxon>Bacillota</taxon>
        <taxon>Tissierellia</taxon>
        <taxon>Tissierellales</taxon>
        <taxon>Thermohalobacteraceae</taxon>
        <taxon>Thermohalobacter</taxon>
    </lineage>
</organism>
<dbReference type="CDD" id="cd03235">
    <property type="entry name" value="ABC_Metallic_Cations"/>
    <property type="match status" value="1"/>
</dbReference>
<name>A0A419SWH7_9FIRM</name>
<evidence type="ECO:0000313" key="6">
    <source>
        <dbReference type="EMBL" id="RKD29559.1"/>
    </source>
</evidence>
<dbReference type="PROSITE" id="PS50893">
    <property type="entry name" value="ABC_TRANSPORTER_2"/>
    <property type="match status" value="1"/>
</dbReference>
<comment type="caution">
    <text evidence="6">The sequence shown here is derived from an EMBL/GenBank/DDBJ whole genome shotgun (WGS) entry which is preliminary data.</text>
</comment>
<dbReference type="OrthoDB" id="9806726at2"/>
<dbReference type="RefSeq" id="WP_120170507.1">
    <property type="nucleotide sequence ID" value="NZ_MCIB01000037.1"/>
</dbReference>
<dbReference type="GO" id="GO:0005524">
    <property type="term" value="F:ATP binding"/>
    <property type="evidence" value="ECO:0007669"/>
    <property type="project" value="UniProtKB-KW"/>
</dbReference>
<evidence type="ECO:0000313" key="7">
    <source>
        <dbReference type="Proteomes" id="UP000284177"/>
    </source>
</evidence>
<evidence type="ECO:0000256" key="1">
    <source>
        <dbReference type="ARBA" id="ARBA00005417"/>
    </source>
</evidence>
<dbReference type="AlphaFoldDB" id="A0A419SWH7"/>
<dbReference type="EMBL" id="MCIB01000037">
    <property type="protein sequence ID" value="RKD29559.1"/>
    <property type="molecule type" value="Genomic_DNA"/>
</dbReference>
<dbReference type="Gene3D" id="3.40.50.300">
    <property type="entry name" value="P-loop containing nucleotide triphosphate hydrolases"/>
    <property type="match status" value="1"/>
</dbReference>
<evidence type="ECO:0000256" key="2">
    <source>
        <dbReference type="ARBA" id="ARBA00022448"/>
    </source>
</evidence>
<evidence type="ECO:0000259" key="5">
    <source>
        <dbReference type="PROSITE" id="PS50893"/>
    </source>
</evidence>
<dbReference type="PANTHER" id="PTHR42734:SF17">
    <property type="entry name" value="METAL TRANSPORT SYSTEM ATP-BINDING PROTEIN TM_0124-RELATED"/>
    <property type="match status" value="1"/>
</dbReference>
<dbReference type="PANTHER" id="PTHR42734">
    <property type="entry name" value="METAL TRANSPORT SYSTEM ATP-BINDING PROTEIN TM_0124-RELATED"/>
    <property type="match status" value="1"/>
</dbReference>
<keyword evidence="2" id="KW-0813">Transport</keyword>
<dbReference type="InterPro" id="IPR027417">
    <property type="entry name" value="P-loop_NTPase"/>
</dbReference>
<dbReference type="GO" id="GO:0016887">
    <property type="term" value="F:ATP hydrolysis activity"/>
    <property type="evidence" value="ECO:0007669"/>
    <property type="project" value="InterPro"/>
</dbReference>
<dbReference type="InterPro" id="IPR003439">
    <property type="entry name" value="ABC_transporter-like_ATP-bd"/>
</dbReference>
<feature type="domain" description="ABC transporter" evidence="5">
    <location>
        <begin position="4"/>
        <end position="230"/>
    </location>
</feature>
<proteinExistence type="inferred from homology"/>
<comment type="similarity">
    <text evidence="1">Belongs to the ABC transporter superfamily.</text>
</comment>
<keyword evidence="3" id="KW-0547">Nucleotide-binding</keyword>
<protein>
    <submittedName>
        <fullName evidence="6">ABC transporter</fullName>
    </submittedName>
</protein>
<accession>A0A419SWH7</accession>
<dbReference type="InterPro" id="IPR017871">
    <property type="entry name" value="ABC_transporter-like_CS"/>
</dbReference>